<evidence type="ECO:0000313" key="16">
    <source>
        <dbReference type="Proteomes" id="UP000004754"/>
    </source>
</evidence>
<dbReference type="Gene3D" id="3.40.50.880">
    <property type="match status" value="1"/>
</dbReference>
<feature type="active site" evidence="12 13">
    <location>
        <position position="184"/>
    </location>
</feature>
<dbReference type="Proteomes" id="UP000004754">
    <property type="component" value="Unassembled WGS sequence"/>
</dbReference>
<organism evidence="15 16">
    <name type="scientific">Pseudoramibacter alactolyticus ATCC 23263</name>
    <dbReference type="NCBI Taxonomy" id="887929"/>
    <lineage>
        <taxon>Bacteria</taxon>
        <taxon>Bacillati</taxon>
        <taxon>Bacillota</taxon>
        <taxon>Clostridia</taxon>
        <taxon>Eubacteriales</taxon>
        <taxon>Eubacteriaceae</taxon>
        <taxon>Pseudoramibacter</taxon>
    </lineage>
</organism>
<evidence type="ECO:0000256" key="13">
    <source>
        <dbReference type="PIRSR" id="PIRSR000495-1"/>
    </source>
</evidence>
<dbReference type="InterPro" id="IPR010139">
    <property type="entry name" value="Imidazole-glycPsynth_HisH"/>
</dbReference>
<keyword evidence="5 12" id="KW-0028">Amino-acid biosynthesis</keyword>
<keyword evidence="7 12" id="KW-0315">Glutamine amidotransferase</keyword>
<evidence type="ECO:0000256" key="1">
    <source>
        <dbReference type="ARBA" id="ARBA00004496"/>
    </source>
</evidence>
<dbReference type="PIRSF" id="PIRSF000495">
    <property type="entry name" value="Amidotransf_hisH"/>
    <property type="match status" value="1"/>
</dbReference>
<proteinExistence type="inferred from homology"/>
<keyword evidence="6 12" id="KW-0378">Hydrolase</keyword>
<dbReference type="GO" id="GO:0000105">
    <property type="term" value="P:L-histidine biosynthetic process"/>
    <property type="evidence" value="ECO:0007669"/>
    <property type="project" value="UniProtKB-UniRule"/>
</dbReference>
<dbReference type="PROSITE" id="PS51273">
    <property type="entry name" value="GATASE_TYPE_1"/>
    <property type="match status" value="1"/>
</dbReference>
<evidence type="ECO:0000256" key="12">
    <source>
        <dbReference type="HAMAP-Rule" id="MF_00278"/>
    </source>
</evidence>
<dbReference type="GO" id="GO:0004359">
    <property type="term" value="F:glutaminase activity"/>
    <property type="evidence" value="ECO:0007669"/>
    <property type="project" value="UniProtKB-EC"/>
</dbReference>
<dbReference type="HOGENOM" id="CLU_071837_2_2_9"/>
<evidence type="ECO:0000313" key="15">
    <source>
        <dbReference type="EMBL" id="EFV01727.1"/>
    </source>
</evidence>
<comment type="subunit">
    <text evidence="3 12">Heterodimer of HisH and HisF.</text>
</comment>
<comment type="catalytic activity">
    <reaction evidence="10 12">
        <text>5-[(5-phospho-1-deoxy-D-ribulos-1-ylimino)methylamino]-1-(5-phospho-beta-D-ribosyl)imidazole-4-carboxamide + L-glutamine = D-erythro-1-(imidazol-4-yl)glycerol 3-phosphate + 5-amino-1-(5-phospho-beta-D-ribosyl)imidazole-4-carboxamide + L-glutamate + H(+)</text>
        <dbReference type="Rhea" id="RHEA:24793"/>
        <dbReference type="ChEBI" id="CHEBI:15378"/>
        <dbReference type="ChEBI" id="CHEBI:29985"/>
        <dbReference type="ChEBI" id="CHEBI:58278"/>
        <dbReference type="ChEBI" id="CHEBI:58359"/>
        <dbReference type="ChEBI" id="CHEBI:58475"/>
        <dbReference type="ChEBI" id="CHEBI:58525"/>
        <dbReference type="EC" id="4.3.2.10"/>
    </reaction>
</comment>
<evidence type="ECO:0000256" key="10">
    <source>
        <dbReference type="ARBA" id="ARBA00047838"/>
    </source>
</evidence>
<keyword evidence="4 12" id="KW-0963">Cytoplasm</keyword>
<dbReference type="CDD" id="cd01748">
    <property type="entry name" value="GATase1_IGP_Synthase"/>
    <property type="match status" value="1"/>
</dbReference>
<dbReference type="AlphaFoldDB" id="E6MGI7"/>
<feature type="active site" evidence="12 13">
    <location>
        <position position="186"/>
    </location>
</feature>
<protein>
    <recommendedName>
        <fullName evidence="12">Imidazole glycerol phosphate synthase subunit HisH</fullName>
        <ecNumber evidence="12">4.3.2.10</ecNumber>
    </recommendedName>
    <alternativeName>
        <fullName evidence="12">IGP synthase glutaminase subunit</fullName>
        <ecNumber evidence="12">3.5.1.2</ecNumber>
    </alternativeName>
    <alternativeName>
        <fullName evidence="12">IGP synthase subunit HisH</fullName>
    </alternativeName>
    <alternativeName>
        <fullName evidence="12">ImGP synthase subunit HisH</fullName>
        <shortName evidence="12">IGPS subunit HisH</shortName>
    </alternativeName>
</protein>
<evidence type="ECO:0000259" key="14">
    <source>
        <dbReference type="Pfam" id="PF00117"/>
    </source>
</evidence>
<keyword evidence="15" id="KW-0808">Transferase</keyword>
<sequence length="204" mass="22443">MTVAIIDYDVGNLKNVHTALQDVALDAVITRDPAVIDSAEAIVLPGVGAFADAMANLERFSLDEPLKRSVAKGKPLLGICLGMQLLFDESEEDGRWPGLGLIPGRVVHFDTPQLKVPHMGWNNLNVHREDSIVRGITHEDYVYFVHSYYAAPKDFDADVVAYADYGVRVPAIVRKDNVIGMQFHPEKSAGVGTRLLTNFKEVLS</sequence>
<dbReference type="RefSeq" id="WP_006598544.1">
    <property type="nucleotide sequence ID" value="NZ_GL622359.1"/>
</dbReference>
<dbReference type="GO" id="GO:0016829">
    <property type="term" value="F:lyase activity"/>
    <property type="evidence" value="ECO:0007669"/>
    <property type="project" value="UniProtKB-KW"/>
</dbReference>
<dbReference type="EMBL" id="AEQN01000016">
    <property type="protein sequence ID" value="EFV01727.1"/>
    <property type="molecule type" value="Genomic_DNA"/>
</dbReference>
<dbReference type="PANTHER" id="PTHR42701">
    <property type="entry name" value="IMIDAZOLE GLYCEROL PHOSPHATE SYNTHASE SUBUNIT HISH"/>
    <property type="match status" value="1"/>
</dbReference>
<dbReference type="EC" id="4.3.2.10" evidence="12"/>
<reference evidence="15 16" key="1">
    <citation type="submission" date="2010-12" db="EMBL/GenBank/DDBJ databases">
        <authorList>
            <person name="Muzny D."/>
            <person name="Qin X."/>
            <person name="Deng J."/>
            <person name="Jiang H."/>
            <person name="Liu Y."/>
            <person name="Qu J."/>
            <person name="Song X.-Z."/>
            <person name="Zhang L."/>
            <person name="Thornton R."/>
            <person name="Coyle M."/>
            <person name="Francisco L."/>
            <person name="Jackson L."/>
            <person name="Javaid M."/>
            <person name="Korchina V."/>
            <person name="Kovar C."/>
            <person name="Mata R."/>
            <person name="Mathew T."/>
            <person name="Ngo R."/>
            <person name="Nguyen L."/>
            <person name="Nguyen N."/>
            <person name="Okwuonu G."/>
            <person name="Ongeri F."/>
            <person name="Pham C."/>
            <person name="Simmons D."/>
            <person name="Wilczek-Boney K."/>
            <person name="Hale W."/>
            <person name="Jakkamsetti A."/>
            <person name="Pham P."/>
            <person name="Ruth R."/>
            <person name="San Lucas F."/>
            <person name="Warren J."/>
            <person name="Zhang J."/>
            <person name="Zhao Z."/>
            <person name="Zhou C."/>
            <person name="Zhu D."/>
            <person name="Lee S."/>
            <person name="Bess C."/>
            <person name="Blankenburg K."/>
            <person name="Forbes L."/>
            <person name="Fu Q."/>
            <person name="Gubbala S."/>
            <person name="Hirani K."/>
            <person name="Jayaseelan J.C."/>
            <person name="Lara F."/>
            <person name="Munidasa M."/>
            <person name="Palculict T."/>
            <person name="Patil S."/>
            <person name="Pu L.-L."/>
            <person name="Saada N."/>
            <person name="Tang L."/>
            <person name="Weissenberger G."/>
            <person name="Zhu Y."/>
            <person name="Hemphill L."/>
            <person name="Shang Y."/>
            <person name="Youmans B."/>
            <person name="Ayvaz T."/>
            <person name="Ross M."/>
            <person name="Santibanez J."/>
            <person name="Aqrawi P."/>
            <person name="Gross S."/>
            <person name="Joshi V."/>
            <person name="Fowler G."/>
            <person name="Nazareth L."/>
            <person name="Reid J."/>
            <person name="Worley K."/>
            <person name="Petrosino J."/>
            <person name="Highlander S."/>
            <person name="Gibbs R."/>
        </authorList>
    </citation>
    <scope>NUCLEOTIDE SEQUENCE [LARGE SCALE GENOMIC DNA]</scope>
    <source>
        <strain evidence="15 16">ATCC 23263</strain>
    </source>
</reference>
<keyword evidence="15" id="KW-0328">Glycosyltransferase</keyword>
<dbReference type="GO" id="GO:0005737">
    <property type="term" value="C:cytoplasm"/>
    <property type="evidence" value="ECO:0007669"/>
    <property type="project" value="UniProtKB-SubCell"/>
</dbReference>
<comment type="subcellular location">
    <subcellularLocation>
        <location evidence="1 12">Cytoplasm</location>
    </subcellularLocation>
</comment>
<dbReference type="FunFam" id="3.40.50.880:FF:000009">
    <property type="entry name" value="Imidazole glycerol phosphate synthase subunit HisH"/>
    <property type="match status" value="1"/>
</dbReference>
<comment type="caution">
    <text evidence="15">The sequence shown here is derived from an EMBL/GenBank/DDBJ whole genome shotgun (WGS) entry which is preliminary data.</text>
</comment>
<gene>
    <name evidence="12 15" type="primary">hisH</name>
    <name evidence="15" type="ORF">HMP0721_1120</name>
</gene>
<evidence type="ECO:0000256" key="6">
    <source>
        <dbReference type="ARBA" id="ARBA00022801"/>
    </source>
</evidence>
<dbReference type="PANTHER" id="PTHR42701:SF1">
    <property type="entry name" value="IMIDAZOLE GLYCEROL PHOSPHATE SYNTHASE SUBUNIT HISH"/>
    <property type="match status" value="1"/>
</dbReference>
<evidence type="ECO:0000256" key="11">
    <source>
        <dbReference type="ARBA" id="ARBA00049534"/>
    </source>
</evidence>
<dbReference type="InterPro" id="IPR017926">
    <property type="entry name" value="GATASE"/>
</dbReference>
<comment type="function">
    <text evidence="12">IGPS catalyzes the conversion of PRFAR and glutamine to IGP, AICAR and glutamate. The HisH subunit catalyzes the hydrolysis of glutamine to glutamate and ammonia as part of the synthesis of IGP and AICAR. The resulting ammonia molecule is channeled to the active site of HisF.</text>
</comment>
<dbReference type="EC" id="3.5.1.2" evidence="12"/>
<keyword evidence="8 12" id="KW-0368">Histidine biosynthesis</keyword>
<evidence type="ECO:0000256" key="4">
    <source>
        <dbReference type="ARBA" id="ARBA00022490"/>
    </source>
</evidence>
<keyword evidence="9 12" id="KW-0456">Lyase</keyword>
<dbReference type="SUPFAM" id="SSF52317">
    <property type="entry name" value="Class I glutamine amidotransferase-like"/>
    <property type="match status" value="1"/>
</dbReference>
<evidence type="ECO:0000256" key="2">
    <source>
        <dbReference type="ARBA" id="ARBA00005091"/>
    </source>
</evidence>
<feature type="active site" description="Nucleophile" evidence="12 13">
    <location>
        <position position="80"/>
    </location>
</feature>
<dbReference type="NCBIfam" id="TIGR01855">
    <property type="entry name" value="IMP_synth_hisH"/>
    <property type="match status" value="1"/>
</dbReference>
<evidence type="ECO:0000256" key="9">
    <source>
        <dbReference type="ARBA" id="ARBA00023239"/>
    </source>
</evidence>
<evidence type="ECO:0000256" key="5">
    <source>
        <dbReference type="ARBA" id="ARBA00022605"/>
    </source>
</evidence>
<evidence type="ECO:0000256" key="8">
    <source>
        <dbReference type="ARBA" id="ARBA00023102"/>
    </source>
</evidence>
<keyword evidence="16" id="KW-1185">Reference proteome</keyword>
<dbReference type="OrthoDB" id="9807137at2"/>
<dbReference type="STRING" id="887929.HMP0721_1120"/>
<dbReference type="HAMAP" id="MF_00278">
    <property type="entry name" value="HisH"/>
    <property type="match status" value="1"/>
</dbReference>
<evidence type="ECO:0000256" key="3">
    <source>
        <dbReference type="ARBA" id="ARBA00011152"/>
    </source>
</evidence>
<dbReference type="InterPro" id="IPR029062">
    <property type="entry name" value="Class_I_gatase-like"/>
</dbReference>
<comment type="pathway">
    <text evidence="2 12">Amino-acid biosynthesis; L-histidine biosynthesis; L-histidine from 5-phospho-alpha-D-ribose 1-diphosphate: step 5/9.</text>
</comment>
<comment type="catalytic activity">
    <reaction evidence="11 12">
        <text>L-glutamine + H2O = L-glutamate + NH4(+)</text>
        <dbReference type="Rhea" id="RHEA:15889"/>
        <dbReference type="ChEBI" id="CHEBI:15377"/>
        <dbReference type="ChEBI" id="CHEBI:28938"/>
        <dbReference type="ChEBI" id="CHEBI:29985"/>
        <dbReference type="ChEBI" id="CHEBI:58359"/>
        <dbReference type="EC" id="3.5.1.2"/>
    </reaction>
</comment>
<feature type="domain" description="Glutamine amidotransferase" evidence="14">
    <location>
        <begin position="5"/>
        <end position="199"/>
    </location>
</feature>
<dbReference type="UniPathway" id="UPA00031">
    <property type="reaction ID" value="UER00010"/>
</dbReference>
<dbReference type="eggNOG" id="COG0118">
    <property type="taxonomic scope" value="Bacteria"/>
</dbReference>
<dbReference type="GO" id="GO:0000107">
    <property type="term" value="F:imidazoleglycerol-phosphate synthase activity"/>
    <property type="evidence" value="ECO:0007669"/>
    <property type="project" value="UniProtKB-UniRule"/>
</dbReference>
<dbReference type="Pfam" id="PF00117">
    <property type="entry name" value="GATase"/>
    <property type="match status" value="1"/>
</dbReference>
<name>E6MGI7_9FIRM</name>
<accession>E6MGI7</accession>
<evidence type="ECO:0000256" key="7">
    <source>
        <dbReference type="ARBA" id="ARBA00022962"/>
    </source>
</evidence>